<evidence type="ECO:0000256" key="2">
    <source>
        <dbReference type="ARBA" id="ARBA00022980"/>
    </source>
</evidence>
<dbReference type="STRING" id="1480694.DC28_14315"/>
<protein>
    <recommendedName>
        <fullName evidence="4 5">Large ribosomal subunit protein uL29</fullName>
    </recommendedName>
</protein>
<dbReference type="OrthoDB" id="371096at2"/>
<dbReference type="Pfam" id="PF00831">
    <property type="entry name" value="Ribosomal_L29"/>
    <property type="match status" value="1"/>
</dbReference>
<gene>
    <name evidence="5" type="primary">rpmC</name>
    <name evidence="6" type="ORF">DC28_14315</name>
</gene>
<keyword evidence="7" id="KW-1185">Reference proteome</keyword>
<dbReference type="eggNOG" id="COG0255">
    <property type="taxonomic scope" value="Bacteria"/>
</dbReference>
<organism evidence="6 7">
    <name type="scientific">Spirochaeta lutea</name>
    <dbReference type="NCBI Taxonomy" id="1480694"/>
    <lineage>
        <taxon>Bacteria</taxon>
        <taxon>Pseudomonadati</taxon>
        <taxon>Spirochaetota</taxon>
        <taxon>Spirochaetia</taxon>
        <taxon>Spirochaetales</taxon>
        <taxon>Spirochaetaceae</taxon>
        <taxon>Spirochaeta</taxon>
    </lineage>
</organism>
<dbReference type="Proteomes" id="UP000029692">
    <property type="component" value="Unassembled WGS sequence"/>
</dbReference>
<dbReference type="GO" id="GO:0003735">
    <property type="term" value="F:structural constituent of ribosome"/>
    <property type="evidence" value="ECO:0007669"/>
    <property type="project" value="InterPro"/>
</dbReference>
<dbReference type="HAMAP" id="MF_00374">
    <property type="entry name" value="Ribosomal_uL29"/>
    <property type="match status" value="1"/>
</dbReference>
<evidence type="ECO:0000256" key="4">
    <source>
        <dbReference type="ARBA" id="ARBA00035204"/>
    </source>
</evidence>
<dbReference type="EMBL" id="JNUP01000072">
    <property type="protein sequence ID" value="KGE70682.1"/>
    <property type="molecule type" value="Genomic_DNA"/>
</dbReference>
<keyword evidence="2 5" id="KW-0689">Ribosomal protein</keyword>
<dbReference type="GO" id="GO:0005840">
    <property type="term" value="C:ribosome"/>
    <property type="evidence" value="ECO:0007669"/>
    <property type="project" value="UniProtKB-KW"/>
</dbReference>
<comment type="similarity">
    <text evidence="1 5">Belongs to the universal ribosomal protein uL29 family.</text>
</comment>
<evidence type="ECO:0000313" key="6">
    <source>
        <dbReference type="EMBL" id="KGE70682.1"/>
    </source>
</evidence>
<reference evidence="6 7" key="1">
    <citation type="submission" date="2014-05" db="EMBL/GenBank/DDBJ databases">
        <title>De novo Genome Sequence of Spirocheata sp.</title>
        <authorList>
            <person name="Shivani Y."/>
            <person name="Subhash Y."/>
            <person name="Tushar L."/>
            <person name="Sasikala C."/>
            <person name="Ramana C.V."/>
        </authorList>
    </citation>
    <scope>NUCLEOTIDE SEQUENCE [LARGE SCALE GENOMIC DNA]</scope>
    <source>
        <strain evidence="6 7">JC230</strain>
    </source>
</reference>
<evidence type="ECO:0000256" key="1">
    <source>
        <dbReference type="ARBA" id="ARBA00009254"/>
    </source>
</evidence>
<accession>A0A098QW02</accession>
<dbReference type="InterPro" id="IPR001854">
    <property type="entry name" value="Ribosomal_uL29"/>
</dbReference>
<name>A0A098QW02_9SPIO</name>
<dbReference type="GO" id="GO:1990904">
    <property type="term" value="C:ribonucleoprotein complex"/>
    <property type="evidence" value="ECO:0007669"/>
    <property type="project" value="UniProtKB-KW"/>
</dbReference>
<comment type="caution">
    <text evidence="6">The sequence shown here is derived from an EMBL/GenBank/DDBJ whole genome shotgun (WGS) entry which is preliminary data.</text>
</comment>
<proteinExistence type="inferred from homology"/>
<dbReference type="Gene3D" id="1.10.287.310">
    <property type="match status" value="1"/>
</dbReference>
<dbReference type="CDD" id="cd00427">
    <property type="entry name" value="Ribosomal_L29_HIP"/>
    <property type="match status" value="1"/>
</dbReference>
<dbReference type="NCBIfam" id="TIGR00012">
    <property type="entry name" value="L29"/>
    <property type="match status" value="1"/>
</dbReference>
<dbReference type="RefSeq" id="WP_037550025.1">
    <property type="nucleotide sequence ID" value="NZ_JNUP01000072.1"/>
</dbReference>
<keyword evidence="3 5" id="KW-0687">Ribonucleoprotein</keyword>
<evidence type="ECO:0000313" key="7">
    <source>
        <dbReference type="Proteomes" id="UP000029692"/>
    </source>
</evidence>
<dbReference type="GO" id="GO:0006412">
    <property type="term" value="P:translation"/>
    <property type="evidence" value="ECO:0007669"/>
    <property type="project" value="UniProtKB-UniRule"/>
</dbReference>
<dbReference type="AlphaFoldDB" id="A0A098QW02"/>
<dbReference type="InterPro" id="IPR036049">
    <property type="entry name" value="Ribosomal_uL29_sf"/>
</dbReference>
<evidence type="ECO:0000256" key="5">
    <source>
        <dbReference type="HAMAP-Rule" id="MF_00374"/>
    </source>
</evidence>
<evidence type="ECO:0000256" key="3">
    <source>
        <dbReference type="ARBA" id="ARBA00023274"/>
    </source>
</evidence>
<sequence length="71" mass="8400">MKDSYKDLTLEELIQKKDELQKKYFDLRFNSVIGYLDNPLEKRVIKRKIARVNTLIHNFDNAAESAKASRK</sequence>
<dbReference type="SUPFAM" id="SSF46561">
    <property type="entry name" value="Ribosomal protein L29 (L29p)"/>
    <property type="match status" value="1"/>
</dbReference>